<protein>
    <submittedName>
        <fullName evidence="5">Calcium release activated channel regulator 2B</fullName>
    </submittedName>
</protein>
<keyword evidence="2" id="KW-0175">Coiled coil</keyword>
<dbReference type="InterPro" id="IPR002048">
    <property type="entry name" value="EF_hand_dom"/>
</dbReference>
<keyword evidence="1" id="KW-0677">Repeat</keyword>
<dbReference type="InterPro" id="IPR011992">
    <property type="entry name" value="EF-hand-dom_pair"/>
</dbReference>
<reference evidence="5 6" key="1">
    <citation type="journal article" date="2020" name="Nature">
        <title>Six reference-quality genomes reveal evolution of bat adaptations.</title>
        <authorList>
            <person name="Jebb D."/>
            <person name="Huang Z."/>
            <person name="Pippel M."/>
            <person name="Hughes G.M."/>
            <person name="Lavrichenko K."/>
            <person name="Devanna P."/>
            <person name="Winkler S."/>
            <person name="Jermiin L.S."/>
            <person name="Skirmuntt E.C."/>
            <person name="Katzourakis A."/>
            <person name="Burkitt-Gray L."/>
            <person name="Ray D.A."/>
            <person name="Sullivan K.A.M."/>
            <person name="Roscito J.G."/>
            <person name="Kirilenko B.M."/>
            <person name="Davalos L.M."/>
            <person name="Corthals A.P."/>
            <person name="Power M.L."/>
            <person name="Jones G."/>
            <person name="Ransome R.D."/>
            <person name="Dechmann D.K.N."/>
            <person name="Locatelli A.G."/>
            <person name="Puechmaille S.J."/>
            <person name="Fedrigo O."/>
            <person name="Jarvis E.D."/>
            <person name="Hiller M."/>
            <person name="Vernes S.C."/>
            <person name="Myers E.W."/>
            <person name="Teeling E.C."/>
        </authorList>
    </citation>
    <scope>NUCLEOTIDE SEQUENCE [LARGE SCALE GENOMIC DNA]</scope>
    <source>
        <strain evidence="5">MRouAeg1</strain>
        <tissue evidence="5">Muscle</tissue>
    </source>
</reference>
<dbReference type="PROSITE" id="PS50222">
    <property type="entry name" value="EF_HAND_2"/>
    <property type="match status" value="1"/>
</dbReference>
<dbReference type="AlphaFoldDB" id="A0A7J8GXJ2"/>
<feature type="compositionally biased region" description="Low complexity" evidence="3">
    <location>
        <begin position="279"/>
        <end position="290"/>
    </location>
</feature>
<dbReference type="Gene3D" id="1.10.238.10">
    <property type="entry name" value="EF-hand"/>
    <property type="match status" value="1"/>
</dbReference>
<keyword evidence="6" id="KW-1185">Reference proteome</keyword>
<accession>A0A7J8GXJ2</accession>
<dbReference type="GO" id="GO:0005509">
    <property type="term" value="F:calcium ion binding"/>
    <property type="evidence" value="ECO:0007669"/>
    <property type="project" value="InterPro"/>
</dbReference>
<dbReference type="PANTHER" id="PTHR46311">
    <property type="entry name" value="CALCIUM-BINDING PROTEIN 8-RELATED"/>
    <property type="match status" value="1"/>
</dbReference>
<evidence type="ECO:0000313" key="6">
    <source>
        <dbReference type="Proteomes" id="UP000593571"/>
    </source>
</evidence>
<dbReference type="PANTHER" id="PTHR46311:SF3">
    <property type="entry name" value="CALCIUM-BINDING PROTEIN 8"/>
    <property type="match status" value="1"/>
</dbReference>
<evidence type="ECO:0000256" key="2">
    <source>
        <dbReference type="SAM" id="Coils"/>
    </source>
</evidence>
<dbReference type="SUPFAM" id="SSF47473">
    <property type="entry name" value="EF-hand"/>
    <property type="match status" value="1"/>
</dbReference>
<dbReference type="InterPro" id="IPR051111">
    <property type="entry name" value="Ca-binding_regulatory"/>
</dbReference>
<proteinExistence type="predicted"/>
<gene>
    <name evidence="5" type="ORF">HJG63_003313</name>
</gene>
<feature type="compositionally biased region" description="Basic and acidic residues" evidence="3">
    <location>
        <begin position="254"/>
        <end position="264"/>
    </location>
</feature>
<name>A0A7J8GXJ2_ROUAE</name>
<evidence type="ECO:0000259" key="4">
    <source>
        <dbReference type="PROSITE" id="PS50222"/>
    </source>
</evidence>
<evidence type="ECO:0000313" key="5">
    <source>
        <dbReference type="EMBL" id="KAF6464648.1"/>
    </source>
</evidence>
<dbReference type="EMBL" id="JACASE010000005">
    <property type="protein sequence ID" value="KAF6464648.1"/>
    <property type="molecule type" value="Genomic_DNA"/>
</dbReference>
<feature type="region of interest" description="Disordered" evidence="3">
    <location>
        <begin position="1"/>
        <end position="26"/>
    </location>
</feature>
<evidence type="ECO:0000256" key="1">
    <source>
        <dbReference type="ARBA" id="ARBA00022737"/>
    </source>
</evidence>
<evidence type="ECO:0000256" key="3">
    <source>
        <dbReference type="SAM" id="MobiDB-lite"/>
    </source>
</evidence>
<dbReference type="Proteomes" id="UP000593571">
    <property type="component" value="Unassembled WGS sequence"/>
</dbReference>
<feature type="domain" description="EF-hand" evidence="4">
    <location>
        <begin position="63"/>
        <end position="98"/>
    </location>
</feature>
<feature type="region of interest" description="Disordered" evidence="3">
    <location>
        <begin position="254"/>
        <end position="298"/>
    </location>
</feature>
<comment type="caution">
    <text evidence="5">The sequence shown here is derived from an EMBL/GenBank/DDBJ whole genome shotgun (WGS) entry which is preliminary data.</text>
</comment>
<sequence>MASPGKPGAGEAQQEEREREGGSLGPRAAMLAQAQELFLLCDKEAKGFITRHDLQALQSDLRLTPEQLEAVFESLDQARAGFLTAREFCLGLGKFVGVESAQGALPSGASEETFESGWSEVQGMGAFLEEEEQEEEEEERFFAALEQLGVAPVLREQRVVRTLWTRLQRERPELLGFFEDVLMRASACLEEAARERDGLEQALRRRESEHEREVRCLYEETEQQLRQQRQRLRSQDLPREEWRGCLELELQSREQELERTSLRQRERRGRRLKEHAEGEAQPPAAGAEQAATRREGRL</sequence>
<dbReference type="GO" id="GO:0032588">
    <property type="term" value="C:trans-Golgi network membrane"/>
    <property type="evidence" value="ECO:0007669"/>
    <property type="project" value="TreeGrafter"/>
</dbReference>
<feature type="coiled-coil region" evidence="2">
    <location>
        <begin position="182"/>
        <end position="231"/>
    </location>
</feature>
<organism evidence="5 6">
    <name type="scientific">Rousettus aegyptiacus</name>
    <name type="common">Egyptian fruit bat</name>
    <name type="synonym">Pteropus aegyptiacus</name>
    <dbReference type="NCBI Taxonomy" id="9407"/>
    <lineage>
        <taxon>Eukaryota</taxon>
        <taxon>Metazoa</taxon>
        <taxon>Chordata</taxon>
        <taxon>Craniata</taxon>
        <taxon>Vertebrata</taxon>
        <taxon>Euteleostomi</taxon>
        <taxon>Mammalia</taxon>
        <taxon>Eutheria</taxon>
        <taxon>Laurasiatheria</taxon>
        <taxon>Chiroptera</taxon>
        <taxon>Yinpterochiroptera</taxon>
        <taxon>Pteropodoidea</taxon>
        <taxon>Pteropodidae</taxon>
        <taxon>Rousettinae</taxon>
        <taxon>Rousettus</taxon>
    </lineage>
</organism>